<proteinExistence type="predicted"/>
<organism evidence="2 3">
    <name type="scientific">Abeliophyllum distichum</name>
    <dbReference type="NCBI Taxonomy" id="126358"/>
    <lineage>
        <taxon>Eukaryota</taxon>
        <taxon>Viridiplantae</taxon>
        <taxon>Streptophyta</taxon>
        <taxon>Embryophyta</taxon>
        <taxon>Tracheophyta</taxon>
        <taxon>Spermatophyta</taxon>
        <taxon>Magnoliopsida</taxon>
        <taxon>eudicotyledons</taxon>
        <taxon>Gunneridae</taxon>
        <taxon>Pentapetalae</taxon>
        <taxon>asterids</taxon>
        <taxon>lamiids</taxon>
        <taxon>Lamiales</taxon>
        <taxon>Oleaceae</taxon>
        <taxon>Forsythieae</taxon>
        <taxon>Abeliophyllum</taxon>
    </lineage>
</organism>
<sequence length="178" mass="19713">MVDNVQKGSTEVGTLESELKISEVLSQNSKCETEGAASPKQPTFEGRKELHFTSFGDDLLGQKCLKVENVRKGSTEEEAQESQYNGLERLEISEVLNQNSKIESQTPKDCKLDCGIVVKELTEHKEVVGAENIENKLASTEETTGFEEVGPTPGDVTENFSAEQRGPTIRKYQDFICH</sequence>
<gene>
    <name evidence="2" type="ORF">Adt_43723</name>
</gene>
<evidence type="ECO:0000313" key="3">
    <source>
        <dbReference type="Proteomes" id="UP001604336"/>
    </source>
</evidence>
<dbReference type="Proteomes" id="UP001604336">
    <property type="component" value="Unassembled WGS sequence"/>
</dbReference>
<accession>A0ABD1P8U7</accession>
<evidence type="ECO:0000256" key="1">
    <source>
        <dbReference type="SAM" id="MobiDB-lite"/>
    </source>
</evidence>
<comment type="caution">
    <text evidence="2">The sequence shown here is derived from an EMBL/GenBank/DDBJ whole genome shotgun (WGS) entry which is preliminary data.</text>
</comment>
<evidence type="ECO:0000313" key="2">
    <source>
        <dbReference type="EMBL" id="KAL2460303.1"/>
    </source>
</evidence>
<keyword evidence="3" id="KW-1185">Reference proteome</keyword>
<name>A0ABD1P8U7_9LAMI</name>
<reference evidence="3" key="1">
    <citation type="submission" date="2024-07" db="EMBL/GenBank/DDBJ databases">
        <title>Two chromosome-level genome assemblies of Korean endemic species Abeliophyllum distichum and Forsythia ovata (Oleaceae).</title>
        <authorList>
            <person name="Jang H."/>
        </authorList>
    </citation>
    <scope>NUCLEOTIDE SEQUENCE [LARGE SCALE GENOMIC DNA]</scope>
</reference>
<protein>
    <submittedName>
        <fullName evidence="2">Pathogenesis-related homeodomain protein-like</fullName>
    </submittedName>
</protein>
<feature type="region of interest" description="Disordered" evidence="1">
    <location>
        <begin position="143"/>
        <end position="165"/>
    </location>
</feature>
<dbReference type="EMBL" id="JBFOLK010000014">
    <property type="protein sequence ID" value="KAL2460303.1"/>
    <property type="molecule type" value="Genomic_DNA"/>
</dbReference>
<dbReference type="AlphaFoldDB" id="A0ABD1P8U7"/>